<name>A0ABP0AY76_9PEZI</name>
<dbReference type="PANTHER" id="PTHR47797:SF5">
    <property type="entry name" value="CELLOBIOSE DEHYDROGENASE CYTOCHROME DOMAIN-CONTAINING PROTEIN"/>
    <property type="match status" value="1"/>
</dbReference>
<evidence type="ECO:0000256" key="1">
    <source>
        <dbReference type="SAM" id="SignalP"/>
    </source>
</evidence>
<gene>
    <name evidence="3" type="ORF">SCUCBS95973_001383</name>
</gene>
<reference evidence="3 4" key="1">
    <citation type="submission" date="2024-01" db="EMBL/GenBank/DDBJ databases">
        <authorList>
            <person name="Allen C."/>
            <person name="Tagirdzhanova G."/>
        </authorList>
    </citation>
    <scope>NUCLEOTIDE SEQUENCE [LARGE SCALE GENOMIC DNA]</scope>
</reference>
<comment type="caution">
    <text evidence="3">The sequence shown here is derived from an EMBL/GenBank/DDBJ whole genome shotgun (WGS) entry which is preliminary data.</text>
</comment>
<keyword evidence="1" id="KW-0732">Signal</keyword>
<dbReference type="SUPFAM" id="SSF49344">
    <property type="entry name" value="CBD9-like"/>
    <property type="match status" value="1"/>
</dbReference>
<evidence type="ECO:0000259" key="2">
    <source>
        <dbReference type="Pfam" id="PF16010"/>
    </source>
</evidence>
<evidence type="ECO:0000313" key="4">
    <source>
        <dbReference type="Proteomes" id="UP001642405"/>
    </source>
</evidence>
<dbReference type="CDD" id="cd09630">
    <property type="entry name" value="CDH_like_cytochrome"/>
    <property type="match status" value="1"/>
</dbReference>
<accession>A0ABP0AY76</accession>
<protein>
    <recommendedName>
        <fullName evidence="2">Cellobiose dehydrogenase-like cytochrome domain-containing protein</fullName>
    </recommendedName>
</protein>
<dbReference type="Gene3D" id="2.60.40.1210">
    <property type="entry name" value="Cellobiose dehydrogenase, cytochrome domain"/>
    <property type="match status" value="1"/>
</dbReference>
<evidence type="ECO:0000313" key="3">
    <source>
        <dbReference type="EMBL" id="CAK7212221.1"/>
    </source>
</evidence>
<dbReference type="Proteomes" id="UP001642405">
    <property type="component" value="Unassembled WGS sequence"/>
</dbReference>
<dbReference type="EMBL" id="CAWUHB010000005">
    <property type="protein sequence ID" value="CAK7212221.1"/>
    <property type="molecule type" value="Genomic_DNA"/>
</dbReference>
<feature type="signal peptide" evidence="1">
    <location>
        <begin position="1"/>
        <end position="20"/>
    </location>
</feature>
<dbReference type="InterPro" id="IPR015920">
    <property type="entry name" value="Cellobiose_DH-like_cyt"/>
</dbReference>
<dbReference type="Pfam" id="PF16010">
    <property type="entry name" value="CDH-cyt"/>
    <property type="match status" value="1"/>
</dbReference>
<feature type="chain" id="PRO_5047519947" description="Cellobiose dehydrogenase-like cytochrome domain-containing protein" evidence="1">
    <location>
        <begin position="21"/>
        <end position="212"/>
    </location>
</feature>
<feature type="domain" description="Cellobiose dehydrogenase-like cytochrome" evidence="2">
    <location>
        <begin position="27"/>
        <end position="205"/>
    </location>
</feature>
<sequence>MRSFLTTLGAVVALAGSVLGQSDSTKYVDAETGFTFSQYVNDKGIAFRVAVPATAKANDNYEAVVQIAVPIAVGWAGLAWGGSMTYNPLTIVWANGKDIVLSSRMAFGYYVPPAYDGAVYSILKTGTHVNATHYQVTATCVGCTLWGDTDTGITAIDPTAQGTLAFAYAAAPVTTPANNASAFSIHDLIGHWIHDFSSGSNANFNATVAKNQ</sequence>
<organism evidence="3 4">
    <name type="scientific">Sporothrix curviconia</name>
    <dbReference type="NCBI Taxonomy" id="1260050"/>
    <lineage>
        <taxon>Eukaryota</taxon>
        <taxon>Fungi</taxon>
        <taxon>Dikarya</taxon>
        <taxon>Ascomycota</taxon>
        <taxon>Pezizomycotina</taxon>
        <taxon>Sordariomycetes</taxon>
        <taxon>Sordariomycetidae</taxon>
        <taxon>Ophiostomatales</taxon>
        <taxon>Ophiostomataceae</taxon>
        <taxon>Sporothrix</taxon>
    </lineage>
</organism>
<dbReference type="PANTHER" id="PTHR47797">
    <property type="entry name" value="DEHYDROGENASE, PUTATIVE (AFU_ORTHOLOGUE AFUA_8G05805)-RELATED"/>
    <property type="match status" value="1"/>
</dbReference>
<keyword evidence="4" id="KW-1185">Reference proteome</keyword>
<proteinExistence type="predicted"/>